<dbReference type="EnsemblMetazoa" id="ISCW013182-RA">
    <property type="protein sequence ID" value="ISCW013182-PA"/>
    <property type="gene ID" value="ISCW013182"/>
</dbReference>
<dbReference type="EMBL" id="DS930080">
    <property type="protein sequence ID" value="EEC17875.1"/>
    <property type="molecule type" value="Genomic_DNA"/>
</dbReference>
<feature type="compositionally biased region" description="Gly residues" evidence="1">
    <location>
        <begin position="110"/>
        <end position="120"/>
    </location>
</feature>
<feature type="compositionally biased region" description="Polar residues" evidence="1">
    <location>
        <begin position="67"/>
        <end position="83"/>
    </location>
</feature>
<feature type="compositionally biased region" description="Polar residues" evidence="1">
    <location>
        <begin position="200"/>
        <end position="209"/>
    </location>
</feature>
<dbReference type="AlphaFoldDB" id="B7QGA3"/>
<evidence type="ECO:0000256" key="1">
    <source>
        <dbReference type="SAM" id="MobiDB-lite"/>
    </source>
</evidence>
<keyword evidence="4" id="KW-1185">Reference proteome</keyword>
<reference evidence="3" key="2">
    <citation type="submission" date="2020-05" db="UniProtKB">
        <authorList>
            <consortium name="EnsemblMetazoa"/>
        </authorList>
    </citation>
    <scope>IDENTIFICATION</scope>
    <source>
        <strain evidence="3">wikel</strain>
    </source>
</reference>
<feature type="non-terminal residue" evidence="2">
    <location>
        <position position="1"/>
    </location>
</feature>
<evidence type="ECO:0000313" key="4">
    <source>
        <dbReference type="Proteomes" id="UP000001555"/>
    </source>
</evidence>
<organism>
    <name type="scientific">Ixodes scapularis</name>
    <name type="common">Black-legged tick</name>
    <name type="synonym">Deer tick</name>
    <dbReference type="NCBI Taxonomy" id="6945"/>
    <lineage>
        <taxon>Eukaryota</taxon>
        <taxon>Metazoa</taxon>
        <taxon>Ecdysozoa</taxon>
        <taxon>Arthropoda</taxon>
        <taxon>Chelicerata</taxon>
        <taxon>Arachnida</taxon>
        <taxon>Acari</taxon>
        <taxon>Parasitiformes</taxon>
        <taxon>Ixodida</taxon>
        <taxon>Ixodoidea</taxon>
        <taxon>Ixodidae</taxon>
        <taxon>Ixodinae</taxon>
        <taxon>Ixodes</taxon>
    </lineage>
</organism>
<feature type="non-terminal residue" evidence="2">
    <location>
        <position position="226"/>
    </location>
</feature>
<dbReference type="PaxDb" id="6945-B7QGA3"/>
<sequence>GPHLRPPSPGPLPRAVAVRRRSRRQRRSRRAHHGTHGGRDEGTDGTRTRGSENSTTLEGRQHHRGHSTNNTPTGARANPNSGTVRRRLRRRTGPASSARLALNERPAGRGAEGGTVGGGTDPPSSFRAARAENASATSQATPRRGGRGRPWDGADAALVALVERSHNVGAPTPRRRRPRSRGPLPPLSMGTLLEIGFVSLRSSGGTSSRKFSDQPLRKKRMGHEDT</sequence>
<dbReference type="InParanoid" id="B7QGA3"/>
<feature type="compositionally biased region" description="Basic residues" evidence="1">
    <location>
        <begin position="17"/>
        <end position="36"/>
    </location>
</feature>
<evidence type="ECO:0000313" key="3">
    <source>
        <dbReference type="EnsemblMetazoa" id="ISCW013182-PA"/>
    </source>
</evidence>
<dbReference type="Proteomes" id="UP000001555">
    <property type="component" value="Unassembled WGS sequence"/>
</dbReference>
<feature type="compositionally biased region" description="Basic and acidic residues" evidence="1">
    <location>
        <begin position="210"/>
        <end position="226"/>
    </location>
</feature>
<gene>
    <name evidence="2" type="ORF">IscW_ISCW013182</name>
</gene>
<proteinExistence type="predicted"/>
<evidence type="ECO:0000313" key="2">
    <source>
        <dbReference type="EMBL" id="EEC17875.1"/>
    </source>
</evidence>
<feature type="compositionally biased region" description="Pro residues" evidence="1">
    <location>
        <begin position="1"/>
        <end position="12"/>
    </location>
</feature>
<reference evidence="2 4" key="1">
    <citation type="submission" date="2008-03" db="EMBL/GenBank/DDBJ databases">
        <title>Annotation of Ixodes scapularis.</title>
        <authorList>
            <consortium name="Ixodes scapularis Genome Project Consortium"/>
            <person name="Caler E."/>
            <person name="Hannick L.I."/>
            <person name="Bidwell S."/>
            <person name="Joardar V."/>
            <person name="Thiagarajan M."/>
            <person name="Amedeo P."/>
            <person name="Galinsky K.J."/>
            <person name="Schobel S."/>
            <person name="Inman J."/>
            <person name="Hostetler J."/>
            <person name="Miller J."/>
            <person name="Hammond M."/>
            <person name="Megy K."/>
            <person name="Lawson D."/>
            <person name="Kodira C."/>
            <person name="Sutton G."/>
            <person name="Meyer J."/>
            <person name="Hill C.A."/>
            <person name="Birren B."/>
            <person name="Nene V."/>
            <person name="Collins F."/>
            <person name="Alarcon-Chaidez F."/>
            <person name="Wikel S."/>
            <person name="Strausberg R."/>
        </authorList>
    </citation>
    <scope>NUCLEOTIDE SEQUENCE [LARGE SCALE GENOMIC DNA]</scope>
    <source>
        <strain evidence="4">Wikel</strain>
        <strain evidence="2">Wikel colony</strain>
    </source>
</reference>
<protein>
    <submittedName>
        <fullName evidence="2 3">Uncharacterized protein</fullName>
    </submittedName>
</protein>
<dbReference type="EMBL" id="ABJB010718152">
    <property type="status" value="NOT_ANNOTATED_CDS"/>
    <property type="molecule type" value="Genomic_DNA"/>
</dbReference>
<dbReference type="HOGENOM" id="CLU_1227457_0_0_1"/>
<name>B7QGA3_IXOSC</name>
<dbReference type="VEuPathDB" id="VectorBase:ISCW013182"/>
<accession>B7QGA3</accession>
<feature type="region of interest" description="Disordered" evidence="1">
    <location>
        <begin position="1"/>
        <end position="226"/>
    </location>
</feature>
<feature type="compositionally biased region" description="Basic and acidic residues" evidence="1">
    <location>
        <begin position="37"/>
        <end position="50"/>
    </location>
</feature>